<proteinExistence type="predicted"/>
<dbReference type="EMBL" id="CP017758">
    <property type="protein sequence ID" value="AQV96658.1"/>
    <property type="molecule type" value="Genomic_DNA"/>
</dbReference>
<dbReference type="InterPro" id="IPR029058">
    <property type="entry name" value="AB_hydrolase_fold"/>
</dbReference>
<name>A0A1U9UVD9_CUPNE</name>
<dbReference type="KEGG" id="cuh:BJN34_22605"/>
<evidence type="ECO:0000256" key="1">
    <source>
        <dbReference type="ARBA" id="ARBA00022801"/>
    </source>
</evidence>
<accession>A0A1U9UVD9</accession>
<feature type="domain" description="AB hydrolase-1" evidence="2">
    <location>
        <begin position="21"/>
        <end position="260"/>
    </location>
</feature>
<dbReference type="PRINTS" id="PR00412">
    <property type="entry name" value="EPOXHYDRLASE"/>
</dbReference>
<keyword evidence="1 3" id="KW-0378">Hydrolase</keyword>
<protein>
    <submittedName>
        <fullName evidence="3">Alpha/beta hydrolase</fullName>
    </submittedName>
</protein>
<dbReference type="Proteomes" id="UP000189627">
    <property type="component" value="Chromosome 2"/>
</dbReference>
<dbReference type="SUPFAM" id="SSF53474">
    <property type="entry name" value="alpha/beta-Hydrolases"/>
    <property type="match status" value="1"/>
</dbReference>
<dbReference type="Gene3D" id="3.40.50.1820">
    <property type="entry name" value="alpha/beta hydrolase"/>
    <property type="match status" value="1"/>
</dbReference>
<dbReference type="InterPro" id="IPR000073">
    <property type="entry name" value="AB_hydrolase_1"/>
</dbReference>
<organism evidence="3 4">
    <name type="scientific">Cupriavidus necator</name>
    <name type="common">Alcaligenes eutrophus</name>
    <name type="synonym">Ralstonia eutropha</name>
    <dbReference type="NCBI Taxonomy" id="106590"/>
    <lineage>
        <taxon>Bacteria</taxon>
        <taxon>Pseudomonadati</taxon>
        <taxon>Pseudomonadota</taxon>
        <taxon>Betaproteobacteria</taxon>
        <taxon>Burkholderiales</taxon>
        <taxon>Burkholderiaceae</taxon>
        <taxon>Cupriavidus</taxon>
    </lineage>
</organism>
<evidence type="ECO:0000259" key="2">
    <source>
        <dbReference type="Pfam" id="PF00561"/>
    </source>
</evidence>
<dbReference type="AlphaFoldDB" id="A0A1U9UVD9"/>
<dbReference type="InterPro" id="IPR000639">
    <property type="entry name" value="Epox_hydrolase-like"/>
</dbReference>
<evidence type="ECO:0000313" key="3">
    <source>
        <dbReference type="EMBL" id="AQV96658.1"/>
    </source>
</evidence>
<dbReference type="PRINTS" id="PR00111">
    <property type="entry name" value="ABHYDROLASE"/>
</dbReference>
<gene>
    <name evidence="3" type="ORF">BJN34_22605</name>
</gene>
<dbReference type="Pfam" id="PF00561">
    <property type="entry name" value="Abhydrolase_1"/>
    <property type="match status" value="1"/>
</dbReference>
<dbReference type="PANTHER" id="PTHR43329">
    <property type="entry name" value="EPOXIDE HYDROLASE"/>
    <property type="match status" value="1"/>
</dbReference>
<reference evidence="4" key="1">
    <citation type="submission" date="2017-02" db="EMBL/GenBank/DDBJ databases">
        <title>Complete genome sequence of Cupriavidus necator strain NH9, a 3-chlorobenzoate degrader.</title>
        <authorList>
            <person name="Moriuchi R."/>
            <person name="Dohra H."/>
            <person name="Ogawa N."/>
        </authorList>
    </citation>
    <scope>NUCLEOTIDE SEQUENCE [LARGE SCALE GENOMIC DNA]</scope>
    <source>
        <strain evidence="4">NH9</strain>
    </source>
</reference>
<sequence length="274" mass="30686">MTQRISVNGIHLNVLDVGSGPPVLLLHGFPDTHRVWRHQVPALLNAGFRVIAPDLRGFGESDRPEGVNSYAMPTIVQDIVALLDQLSLPKVHLVCHDFGAAAGWVLAAFHSSRIDRMAALSVGHVNAMRLSGLDQQAMSWYMLLFQFEGLAEELLRADGWSFLRNWGRHHPEADHWIEELTKPGALTAALNWYRANQHPSRLLAPPELIPTVASPVLSLWSSNDPYLGEAQVVRTREFVTGPWQYLRVEGAGHWLQLDRPEIVNRALVDFLAER</sequence>
<dbReference type="GO" id="GO:0016787">
    <property type="term" value="F:hydrolase activity"/>
    <property type="evidence" value="ECO:0007669"/>
    <property type="project" value="UniProtKB-KW"/>
</dbReference>
<evidence type="ECO:0000313" key="4">
    <source>
        <dbReference type="Proteomes" id="UP000189627"/>
    </source>
</evidence>
<dbReference type="OrthoDB" id="2987348at2"/>